<reference evidence="3" key="1">
    <citation type="journal article" date="2019" name="Nat. Commun.">
        <title>The genome of broomcorn millet.</title>
        <authorList>
            <person name="Zou C."/>
            <person name="Miki D."/>
            <person name="Li D."/>
            <person name="Tang Q."/>
            <person name="Xiao L."/>
            <person name="Rajput S."/>
            <person name="Deng P."/>
            <person name="Jia W."/>
            <person name="Huang R."/>
            <person name="Zhang M."/>
            <person name="Sun Y."/>
            <person name="Hu J."/>
            <person name="Fu X."/>
            <person name="Schnable P.S."/>
            <person name="Li F."/>
            <person name="Zhang H."/>
            <person name="Feng B."/>
            <person name="Zhu X."/>
            <person name="Liu R."/>
            <person name="Schnable J.C."/>
            <person name="Zhu J.-K."/>
            <person name="Zhang H."/>
        </authorList>
    </citation>
    <scope>NUCLEOTIDE SEQUENCE [LARGE SCALE GENOMIC DNA]</scope>
</reference>
<dbReference type="OrthoDB" id="10249433at2759"/>
<sequence length="225" mass="24379">MADAPSPNLLCLARSASGASTASHRSLHSICGGHRVHRCTGVREQNADARALRRPLRVSLEEGADLAAIVVGEDSGSYRGAGKSTPHACLEQNTTWDLIADIEKLREHLDIPAWQVFGGSLGSTLALAYSQTHPDKATQSGDGCTDPAKQQQEQLLLNPNQCNLDVRDCMPSQQQHLDYGLVACPVLVLALTHELAQQIEKVMHIEGNPSYKPHGQALHQGYHWS</sequence>
<protein>
    <recommendedName>
        <fullName evidence="1">AB hydrolase-1 domain-containing protein</fullName>
    </recommendedName>
</protein>
<gene>
    <name evidence="2" type="ORF">C2845_PM15G15450</name>
</gene>
<dbReference type="Proteomes" id="UP000275267">
    <property type="component" value="Unassembled WGS sequence"/>
</dbReference>
<dbReference type="GO" id="GO:0005737">
    <property type="term" value="C:cytoplasm"/>
    <property type="evidence" value="ECO:0007669"/>
    <property type="project" value="InterPro"/>
</dbReference>
<keyword evidence="3" id="KW-1185">Reference proteome</keyword>
<dbReference type="InterPro" id="IPR000073">
    <property type="entry name" value="AB_hydrolase_1"/>
</dbReference>
<dbReference type="AlphaFoldDB" id="A0A3L6Q8V5"/>
<evidence type="ECO:0000259" key="1">
    <source>
        <dbReference type="Pfam" id="PF00561"/>
    </source>
</evidence>
<dbReference type="InterPro" id="IPR029058">
    <property type="entry name" value="AB_hydrolase_fold"/>
</dbReference>
<dbReference type="GO" id="GO:0006508">
    <property type="term" value="P:proteolysis"/>
    <property type="evidence" value="ECO:0007669"/>
    <property type="project" value="InterPro"/>
</dbReference>
<evidence type="ECO:0000313" key="2">
    <source>
        <dbReference type="EMBL" id="RLM74258.1"/>
    </source>
</evidence>
<organism evidence="2 3">
    <name type="scientific">Panicum miliaceum</name>
    <name type="common">Proso millet</name>
    <name type="synonym">Broomcorn millet</name>
    <dbReference type="NCBI Taxonomy" id="4540"/>
    <lineage>
        <taxon>Eukaryota</taxon>
        <taxon>Viridiplantae</taxon>
        <taxon>Streptophyta</taxon>
        <taxon>Embryophyta</taxon>
        <taxon>Tracheophyta</taxon>
        <taxon>Spermatophyta</taxon>
        <taxon>Magnoliopsida</taxon>
        <taxon>Liliopsida</taxon>
        <taxon>Poales</taxon>
        <taxon>Poaceae</taxon>
        <taxon>PACMAD clade</taxon>
        <taxon>Panicoideae</taxon>
        <taxon>Panicodae</taxon>
        <taxon>Paniceae</taxon>
        <taxon>Panicinae</taxon>
        <taxon>Panicum</taxon>
        <taxon>Panicum sect. Panicum</taxon>
    </lineage>
</organism>
<feature type="domain" description="AB hydrolase-1" evidence="1">
    <location>
        <begin position="78"/>
        <end position="136"/>
    </location>
</feature>
<dbReference type="Pfam" id="PF00561">
    <property type="entry name" value="Abhydrolase_1"/>
    <property type="match status" value="1"/>
</dbReference>
<dbReference type="EMBL" id="PQIB02000013">
    <property type="protein sequence ID" value="RLM74258.1"/>
    <property type="molecule type" value="Genomic_DNA"/>
</dbReference>
<dbReference type="GO" id="GO:0004177">
    <property type="term" value="F:aminopeptidase activity"/>
    <property type="evidence" value="ECO:0007669"/>
    <property type="project" value="UniProtKB-EC"/>
</dbReference>
<dbReference type="InterPro" id="IPR005944">
    <property type="entry name" value="Pro_iminopeptidase"/>
</dbReference>
<dbReference type="PANTHER" id="PTHR43722">
    <property type="entry name" value="PROLINE IMINOPEPTIDASE"/>
    <property type="match status" value="1"/>
</dbReference>
<evidence type="ECO:0000313" key="3">
    <source>
        <dbReference type="Proteomes" id="UP000275267"/>
    </source>
</evidence>
<dbReference type="SUPFAM" id="SSF53474">
    <property type="entry name" value="alpha/beta-Hydrolases"/>
    <property type="match status" value="1"/>
</dbReference>
<proteinExistence type="predicted"/>
<accession>A0A3L6Q8V5</accession>
<dbReference type="Gene3D" id="3.40.50.1820">
    <property type="entry name" value="alpha/beta hydrolase"/>
    <property type="match status" value="1"/>
</dbReference>
<dbReference type="STRING" id="4540.A0A3L6Q8V5"/>
<name>A0A3L6Q8V5_PANMI</name>
<dbReference type="PANTHER" id="PTHR43722:SF1">
    <property type="entry name" value="PROLINE IMINOPEPTIDASE"/>
    <property type="match status" value="1"/>
</dbReference>
<comment type="caution">
    <text evidence="2">The sequence shown here is derived from an EMBL/GenBank/DDBJ whole genome shotgun (WGS) entry which is preliminary data.</text>
</comment>